<dbReference type="AlphaFoldDB" id="A0A5K7YQS7"/>
<keyword evidence="9 12" id="KW-0456">Lyase</keyword>
<dbReference type="GO" id="GO:0019877">
    <property type="term" value="P:diaminopimelate biosynthetic process"/>
    <property type="evidence" value="ECO:0007669"/>
    <property type="project" value="UniProtKB-UniRule"/>
</dbReference>
<keyword evidence="8 12" id="KW-0457">Lysine biosynthesis</keyword>
<evidence type="ECO:0000256" key="7">
    <source>
        <dbReference type="ARBA" id="ARBA00022915"/>
    </source>
</evidence>
<evidence type="ECO:0000256" key="9">
    <source>
        <dbReference type="ARBA" id="ARBA00023239"/>
    </source>
</evidence>
<dbReference type="PROSITE" id="PS00665">
    <property type="entry name" value="DHDPS_1"/>
    <property type="match status" value="1"/>
</dbReference>
<evidence type="ECO:0000256" key="8">
    <source>
        <dbReference type="ARBA" id="ARBA00023154"/>
    </source>
</evidence>
<dbReference type="PIRSF" id="PIRSF001365">
    <property type="entry name" value="DHDPS"/>
    <property type="match status" value="1"/>
</dbReference>
<dbReference type="EC" id="4.3.3.7" evidence="4 12"/>
<dbReference type="InterPro" id="IPR013785">
    <property type="entry name" value="Aldolase_TIM"/>
</dbReference>
<dbReference type="CDD" id="cd00950">
    <property type="entry name" value="DHDPS"/>
    <property type="match status" value="1"/>
</dbReference>
<comment type="catalytic activity">
    <reaction evidence="11 12">
        <text>L-aspartate 4-semialdehyde + pyruvate = (2S,4S)-4-hydroxy-2,3,4,5-tetrahydrodipicolinate + H2O + H(+)</text>
        <dbReference type="Rhea" id="RHEA:34171"/>
        <dbReference type="ChEBI" id="CHEBI:15361"/>
        <dbReference type="ChEBI" id="CHEBI:15377"/>
        <dbReference type="ChEBI" id="CHEBI:15378"/>
        <dbReference type="ChEBI" id="CHEBI:67139"/>
        <dbReference type="ChEBI" id="CHEBI:537519"/>
        <dbReference type="EC" id="4.3.3.7"/>
    </reaction>
</comment>
<evidence type="ECO:0000256" key="15">
    <source>
        <dbReference type="PIRSR" id="PIRSR001365-2"/>
    </source>
</evidence>
<dbReference type="GO" id="GO:0005737">
    <property type="term" value="C:cytoplasm"/>
    <property type="evidence" value="ECO:0007669"/>
    <property type="project" value="UniProtKB-SubCell"/>
</dbReference>
<proteinExistence type="inferred from homology"/>
<comment type="subcellular location">
    <subcellularLocation>
        <location evidence="12">Cytoplasm</location>
    </subcellularLocation>
</comment>
<dbReference type="KEGG" id="dalk:DSCA_41790"/>
<keyword evidence="5 12" id="KW-0963">Cytoplasm</keyword>
<keyword evidence="10 12" id="KW-0704">Schiff base</keyword>
<dbReference type="Gene3D" id="3.20.20.70">
    <property type="entry name" value="Aldolase class I"/>
    <property type="match status" value="1"/>
</dbReference>
<feature type="site" description="Part of a proton relay during catalysis" evidence="12">
    <location>
        <position position="106"/>
    </location>
</feature>
<dbReference type="EMBL" id="AP021874">
    <property type="protein sequence ID" value="BBO70249.1"/>
    <property type="molecule type" value="Genomic_DNA"/>
</dbReference>
<evidence type="ECO:0000256" key="5">
    <source>
        <dbReference type="ARBA" id="ARBA00022490"/>
    </source>
</evidence>
<dbReference type="SMART" id="SM01130">
    <property type="entry name" value="DHDPS"/>
    <property type="match status" value="1"/>
</dbReference>
<dbReference type="GO" id="GO:0008840">
    <property type="term" value="F:4-hydroxy-tetrahydrodipicolinate synthase activity"/>
    <property type="evidence" value="ECO:0007669"/>
    <property type="project" value="UniProtKB-UniRule"/>
</dbReference>
<feature type="binding site" evidence="12 15">
    <location>
        <position position="208"/>
    </location>
    <ligand>
        <name>pyruvate</name>
        <dbReference type="ChEBI" id="CHEBI:15361"/>
    </ligand>
</feature>
<protein>
    <recommendedName>
        <fullName evidence="4 12">4-hydroxy-tetrahydrodipicolinate synthase</fullName>
        <shortName evidence="12">HTPA synthase</shortName>
        <ecNumber evidence="4 12">4.3.3.7</ecNumber>
    </recommendedName>
</protein>
<evidence type="ECO:0000256" key="3">
    <source>
        <dbReference type="ARBA" id="ARBA00007592"/>
    </source>
</evidence>
<dbReference type="PRINTS" id="PR00146">
    <property type="entry name" value="DHPICSNTHASE"/>
</dbReference>
<sequence>MNSGCYTAIVTPFDGTTVDETGLARLADFQIQNGISGILAVGTTGESPTLAWEEHHRVVQIVSQQTRGKCLCIAGAGSNNTKEALSATRHAAEAGADAVLLVDPYYNGPSSMEIRKEYLAPVAAAFPDISIIPYVIPGRTGAQLLPEDLALVFREHPNVNTVKEATGNLDNMRRTRQCCGPEYTILSGDDGLTVDMMTDPDIAAAGAISVVSNLAPKAMSDLVRLLGSGESEAAKPLAEALKPLFGLVTVNTIEKTPYGDVTCRARNPLALKTLMQLLGVPAGPCRPPLGKMSRAGLDVVVAIARTVQSKNPEILTPLAEFFNVDIDARLNDARLLEALYYPTY</sequence>
<feature type="active site" description="Proton donor/acceptor" evidence="12 14">
    <location>
        <position position="134"/>
    </location>
</feature>
<dbReference type="SUPFAM" id="SSF51569">
    <property type="entry name" value="Aldolase"/>
    <property type="match status" value="1"/>
</dbReference>
<evidence type="ECO:0000313" key="16">
    <source>
        <dbReference type="EMBL" id="BBO70249.1"/>
    </source>
</evidence>
<dbReference type="InterPro" id="IPR020624">
    <property type="entry name" value="Schiff_base-form_aldolases_CS"/>
</dbReference>
<evidence type="ECO:0000256" key="10">
    <source>
        <dbReference type="ARBA" id="ARBA00023270"/>
    </source>
</evidence>
<dbReference type="UniPathway" id="UPA00034">
    <property type="reaction ID" value="UER00017"/>
</dbReference>
<evidence type="ECO:0000256" key="14">
    <source>
        <dbReference type="PIRSR" id="PIRSR001365-1"/>
    </source>
</evidence>
<comment type="caution">
    <text evidence="12">Was originally thought to be a dihydrodipicolinate synthase (DHDPS), catalyzing the condensation of (S)-aspartate-beta-semialdehyde [(S)-ASA] and pyruvate to dihydrodipicolinate (DHDP). However, it was shown in E.coli that the product of the enzymatic reaction is not dihydrodipicolinate but in fact (4S)-4-hydroxy-2,3,4,5-tetrahydro-(2S)-dipicolinic acid (HTPA), and that the consecutive dehydration reaction leading to DHDP is not spontaneous but catalyzed by DapB.</text>
</comment>
<reference evidence="16 17" key="1">
    <citation type="submission" date="2019-11" db="EMBL/GenBank/DDBJ databases">
        <title>Comparative genomics of hydrocarbon-degrading Desulfosarcina strains.</title>
        <authorList>
            <person name="Watanabe M."/>
            <person name="Kojima H."/>
            <person name="Fukui M."/>
        </authorList>
    </citation>
    <scope>NUCLEOTIDE SEQUENCE [LARGE SCALE GENOMIC DNA]</scope>
    <source>
        <strain evidence="16 17">PL12</strain>
    </source>
</reference>
<keyword evidence="7 12" id="KW-0220">Diaminopimelate biosynthesis</keyword>
<evidence type="ECO:0000256" key="13">
    <source>
        <dbReference type="PIRNR" id="PIRNR001365"/>
    </source>
</evidence>
<dbReference type="PANTHER" id="PTHR12128:SF66">
    <property type="entry name" value="4-HYDROXY-2-OXOGLUTARATE ALDOLASE, MITOCHONDRIAL"/>
    <property type="match status" value="1"/>
</dbReference>
<comment type="function">
    <text evidence="1 12">Catalyzes the condensation of (S)-aspartate-beta-semialdehyde [(S)-ASA] and pyruvate to 4-hydroxy-tetrahydrodipicolinate (HTPA).</text>
</comment>
<dbReference type="HAMAP" id="MF_00418">
    <property type="entry name" value="DapA"/>
    <property type="match status" value="1"/>
</dbReference>
<keyword evidence="6 12" id="KW-0028">Amino-acid biosynthesis</keyword>
<feature type="site" description="Part of a proton relay during catalysis" evidence="12">
    <location>
        <position position="43"/>
    </location>
</feature>
<evidence type="ECO:0000256" key="1">
    <source>
        <dbReference type="ARBA" id="ARBA00003294"/>
    </source>
</evidence>
<keyword evidence="17" id="KW-1185">Reference proteome</keyword>
<feature type="active site" description="Schiff-base intermediate with substrate" evidence="12 14">
    <location>
        <position position="163"/>
    </location>
</feature>
<comment type="subunit">
    <text evidence="12">Homotetramer; dimer of dimers.</text>
</comment>
<evidence type="ECO:0000313" key="17">
    <source>
        <dbReference type="Proteomes" id="UP000427906"/>
    </source>
</evidence>
<dbReference type="NCBIfam" id="TIGR00674">
    <property type="entry name" value="dapA"/>
    <property type="match status" value="1"/>
</dbReference>
<evidence type="ECO:0000256" key="2">
    <source>
        <dbReference type="ARBA" id="ARBA00005120"/>
    </source>
</evidence>
<dbReference type="InterPro" id="IPR002220">
    <property type="entry name" value="DapA-like"/>
</dbReference>
<dbReference type="Proteomes" id="UP000427906">
    <property type="component" value="Chromosome"/>
</dbReference>
<name>A0A5K7YQS7_9BACT</name>
<evidence type="ECO:0000256" key="11">
    <source>
        <dbReference type="ARBA" id="ARBA00047836"/>
    </source>
</evidence>
<dbReference type="RefSeq" id="WP_155318211.1">
    <property type="nucleotide sequence ID" value="NZ_AP021874.1"/>
</dbReference>
<dbReference type="InterPro" id="IPR005263">
    <property type="entry name" value="DapA"/>
</dbReference>
<dbReference type="PANTHER" id="PTHR12128">
    <property type="entry name" value="DIHYDRODIPICOLINATE SYNTHASE"/>
    <property type="match status" value="1"/>
</dbReference>
<dbReference type="OrthoDB" id="9782828at2"/>
<evidence type="ECO:0000256" key="4">
    <source>
        <dbReference type="ARBA" id="ARBA00012086"/>
    </source>
</evidence>
<comment type="similarity">
    <text evidence="3 12 13">Belongs to the DapA family.</text>
</comment>
<dbReference type="Pfam" id="PF00701">
    <property type="entry name" value="DHDPS"/>
    <property type="match status" value="1"/>
</dbReference>
<evidence type="ECO:0000256" key="12">
    <source>
        <dbReference type="HAMAP-Rule" id="MF_00418"/>
    </source>
</evidence>
<feature type="binding site" evidence="12 15">
    <location>
        <position position="44"/>
    </location>
    <ligand>
        <name>pyruvate</name>
        <dbReference type="ChEBI" id="CHEBI:15361"/>
    </ligand>
</feature>
<dbReference type="GO" id="GO:0009089">
    <property type="term" value="P:lysine biosynthetic process via diaminopimelate"/>
    <property type="evidence" value="ECO:0007669"/>
    <property type="project" value="UniProtKB-UniRule"/>
</dbReference>
<gene>
    <name evidence="12 16" type="primary">dapA</name>
    <name evidence="16" type="ORF">DSCA_41790</name>
</gene>
<accession>A0A5K7YQS7</accession>
<organism evidence="16 17">
    <name type="scientific">Desulfosarcina alkanivorans</name>
    <dbReference type="NCBI Taxonomy" id="571177"/>
    <lineage>
        <taxon>Bacteria</taxon>
        <taxon>Pseudomonadati</taxon>
        <taxon>Thermodesulfobacteriota</taxon>
        <taxon>Desulfobacteria</taxon>
        <taxon>Desulfobacterales</taxon>
        <taxon>Desulfosarcinaceae</taxon>
        <taxon>Desulfosarcina</taxon>
    </lineage>
</organism>
<comment type="pathway">
    <text evidence="2 12">Amino-acid biosynthesis; L-lysine biosynthesis via DAP pathway; (S)-tetrahydrodipicolinate from L-aspartate: step 3/4.</text>
</comment>
<evidence type="ECO:0000256" key="6">
    <source>
        <dbReference type="ARBA" id="ARBA00022605"/>
    </source>
</evidence>